<protein>
    <recommendedName>
        <fullName evidence="3">DUF1433 domain-containing protein</fullName>
    </recommendedName>
</protein>
<proteinExistence type="predicted"/>
<reference evidence="2" key="1">
    <citation type="submission" date="2015-07" db="EMBL/GenBank/DDBJ databases">
        <title>Lactobacillus ginsenosidimutans/EMML 3141/ whole genome sequencing.</title>
        <authorList>
            <person name="Kim M.K."/>
            <person name="Im W.-T."/>
            <person name="Srinivasan S."/>
            <person name="Lee J.-J."/>
        </authorList>
    </citation>
    <scope>NUCLEOTIDE SEQUENCE [LARGE SCALE GENOMIC DNA]</scope>
    <source>
        <strain evidence="2">EMML 3041</strain>
    </source>
</reference>
<accession>A0A0H4QL28</accession>
<dbReference type="Pfam" id="PF07006">
    <property type="entry name" value="DUF1310"/>
    <property type="match status" value="1"/>
</dbReference>
<evidence type="ECO:0000313" key="1">
    <source>
        <dbReference type="EMBL" id="AKP67816.1"/>
    </source>
</evidence>
<evidence type="ECO:0000313" key="2">
    <source>
        <dbReference type="Proteomes" id="UP000036106"/>
    </source>
</evidence>
<evidence type="ECO:0008006" key="3">
    <source>
        <dbReference type="Google" id="ProtNLM"/>
    </source>
</evidence>
<gene>
    <name evidence="1" type="ORF">ABM34_09920</name>
</gene>
<sequence length="119" mass="13677">MDAMILFLLFFTMIIAVGVFYHEKSLEFQSEMVRIVKDNENKIDSDLLLKDKQRKIKDIDLNYDTIMHNSMGTIDFKGFVNGETYLSFQGDLSLTDGEINALTESSDDLFDFLTADNLE</sequence>
<dbReference type="EMBL" id="CP012034">
    <property type="protein sequence ID" value="AKP67816.1"/>
    <property type="molecule type" value="Genomic_DNA"/>
</dbReference>
<dbReference type="AlphaFoldDB" id="A0A0H4QL28"/>
<dbReference type="Proteomes" id="UP000036106">
    <property type="component" value="Chromosome"/>
</dbReference>
<keyword evidence="2" id="KW-1185">Reference proteome</keyword>
<dbReference type="KEGG" id="lgn:ABM34_09920"/>
<organism evidence="1 2">
    <name type="scientific">Companilactobacillus ginsenosidimutans</name>
    <dbReference type="NCBI Taxonomy" id="1007676"/>
    <lineage>
        <taxon>Bacteria</taxon>
        <taxon>Bacillati</taxon>
        <taxon>Bacillota</taxon>
        <taxon>Bacilli</taxon>
        <taxon>Lactobacillales</taxon>
        <taxon>Lactobacillaceae</taxon>
        <taxon>Companilactobacillus</taxon>
    </lineage>
</organism>
<dbReference type="InterPro" id="IPR010738">
    <property type="entry name" value="DUF1310"/>
</dbReference>
<dbReference type="PATRIC" id="fig|1007676.4.peg.2008"/>
<dbReference type="OrthoDB" id="2237686at2"/>
<name>A0A0H4QL28_9LACO</name>